<protein>
    <submittedName>
        <fullName evidence="4">Tetratricopeptide (TPR) repeat protein</fullName>
    </submittedName>
</protein>
<dbReference type="Gene3D" id="1.25.40.10">
    <property type="entry name" value="Tetratricopeptide repeat domain"/>
    <property type="match status" value="1"/>
</dbReference>
<comment type="caution">
    <text evidence="4">The sequence shown here is derived from an EMBL/GenBank/DDBJ whole genome shotgun (WGS) entry which is preliminary data.</text>
</comment>
<dbReference type="RefSeq" id="WP_183947714.1">
    <property type="nucleotide sequence ID" value="NZ_JACHHX010000005.1"/>
</dbReference>
<feature type="region of interest" description="Disordered" evidence="2">
    <location>
        <begin position="1"/>
        <end position="35"/>
    </location>
</feature>
<feature type="transmembrane region" description="Helical" evidence="3">
    <location>
        <begin position="39"/>
        <end position="59"/>
    </location>
</feature>
<evidence type="ECO:0000256" key="1">
    <source>
        <dbReference type="SAM" id="Coils"/>
    </source>
</evidence>
<dbReference type="InterPro" id="IPR011990">
    <property type="entry name" value="TPR-like_helical_dom_sf"/>
</dbReference>
<dbReference type="AlphaFoldDB" id="A0A7W7XZ69"/>
<sequence length="530" mass="57138">MNSRREPTFGPPPSEAPDPDTIRADFRPRRPPPPPPRPLWPWLLGLGLLVGVGGGVYLFRESLADRLLPSTRHAQLMEEAAVALAEGRLSAADGRGARELYTAVLALNPDHAQAREGLRRVAQAALAQARARLDAGDREGAREMLALARTLAVPAPELAPVENELRRLESEESELGRLLSAADDARRAGRLDGGADSALALYRQALAAAPDSAIARAGLQAVLADLLRTAAERLDAGDQDGALMLVQRVEAIDAAHLDLPPLKARLSEFQAGQGQHRSEALAAADAARREGRLSEARDGYRAILAVEPEDNRARQGLEQVAAALAQQAVRAAADFDFETAEARLVEAREIAPGHPAIRDAEARLLQARARASTVEEAPLASSPQVLRLLEEAERAAAARRFVDPPGDSAWDILRNARALAPNDERIYAAMEALVPRARRCVEDDMAANRLSQAGECLEAIVAMNPNEPTLPELRRRLAERWIGRAEERLGAGELGEAERAYRAAQGIEPNHAGLPALAARIEQARLARPR</sequence>
<evidence type="ECO:0000313" key="5">
    <source>
        <dbReference type="Proteomes" id="UP000519004"/>
    </source>
</evidence>
<keyword evidence="3" id="KW-1133">Transmembrane helix</keyword>
<evidence type="ECO:0000313" key="4">
    <source>
        <dbReference type="EMBL" id="MBB5015146.1"/>
    </source>
</evidence>
<name>A0A7W7XZ69_9GAMM</name>
<reference evidence="4 5" key="1">
    <citation type="submission" date="2020-08" db="EMBL/GenBank/DDBJ databases">
        <title>Genomic Encyclopedia of Type Strains, Phase IV (KMG-IV): sequencing the most valuable type-strain genomes for metagenomic binning, comparative biology and taxonomic classification.</title>
        <authorList>
            <person name="Goeker M."/>
        </authorList>
    </citation>
    <scope>NUCLEOTIDE SEQUENCE [LARGE SCALE GENOMIC DNA]</scope>
    <source>
        <strain evidence="4 5">DSM 25897</strain>
    </source>
</reference>
<keyword evidence="3" id="KW-0472">Membrane</keyword>
<dbReference type="SUPFAM" id="SSF48452">
    <property type="entry name" value="TPR-like"/>
    <property type="match status" value="1"/>
</dbReference>
<gene>
    <name evidence="4" type="ORF">HNQ58_001027</name>
</gene>
<evidence type="ECO:0000256" key="3">
    <source>
        <dbReference type="SAM" id="Phobius"/>
    </source>
</evidence>
<accession>A0A7W7XZ69</accession>
<organism evidence="4 5">
    <name type="scientific">Rehaibacterium terrae</name>
    <dbReference type="NCBI Taxonomy" id="1341696"/>
    <lineage>
        <taxon>Bacteria</taxon>
        <taxon>Pseudomonadati</taxon>
        <taxon>Pseudomonadota</taxon>
        <taxon>Gammaproteobacteria</taxon>
        <taxon>Lysobacterales</taxon>
        <taxon>Lysobacteraceae</taxon>
        <taxon>Rehaibacterium</taxon>
    </lineage>
</organism>
<feature type="coiled-coil region" evidence="1">
    <location>
        <begin position="161"/>
        <end position="188"/>
    </location>
</feature>
<keyword evidence="5" id="KW-1185">Reference proteome</keyword>
<proteinExistence type="predicted"/>
<evidence type="ECO:0000256" key="2">
    <source>
        <dbReference type="SAM" id="MobiDB-lite"/>
    </source>
</evidence>
<keyword evidence="1" id="KW-0175">Coiled coil</keyword>
<dbReference type="Proteomes" id="UP000519004">
    <property type="component" value="Unassembled WGS sequence"/>
</dbReference>
<keyword evidence="3" id="KW-0812">Transmembrane</keyword>
<dbReference type="EMBL" id="JACHHX010000005">
    <property type="protein sequence ID" value="MBB5015146.1"/>
    <property type="molecule type" value="Genomic_DNA"/>
</dbReference>